<reference evidence="2" key="1">
    <citation type="journal article" date="2020" name="Nat. Commun.">
        <title>Large-scale genome sequencing of mycorrhizal fungi provides insights into the early evolution of symbiotic traits.</title>
        <authorList>
            <person name="Miyauchi S."/>
            <person name="Kiss E."/>
            <person name="Kuo A."/>
            <person name="Drula E."/>
            <person name="Kohler A."/>
            <person name="Sanchez-Garcia M."/>
            <person name="Morin E."/>
            <person name="Andreopoulos B."/>
            <person name="Barry K.W."/>
            <person name="Bonito G."/>
            <person name="Buee M."/>
            <person name="Carver A."/>
            <person name="Chen C."/>
            <person name="Cichocki N."/>
            <person name="Clum A."/>
            <person name="Culley D."/>
            <person name="Crous P.W."/>
            <person name="Fauchery L."/>
            <person name="Girlanda M."/>
            <person name="Hayes R.D."/>
            <person name="Keri Z."/>
            <person name="LaButti K."/>
            <person name="Lipzen A."/>
            <person name="Lombard V."/>
            <person name="Magnuson J."/>
            <person name="Maillard F."/>
            <person name="Murat C."/>
            <person name="Nolan M."/>
            <person name="Ohm R.A."/>
            <person name="Pangilinan J."/>
            <person name="Pereira M.F."/>
            <person name="Perotto S."/>
            <person name="Peter M."/>
            <person name="Pfister S."/>
            <person name="Riley R."/>
            <person name="Sitrit Y."/>
            <person name="Stielow J.B."/>
            <person name="Szollosi G."/>
            <person name="Zifcakova L."/>
            <person name="Stursova M."/>
            <person name="Spatafora J.W."/>
            <person name="Tedersoo L."/>
            <person name="Vaario L.M."/>
            <person name="Yamada A."/>
            <person name="Yan M."/>
            <person name="Wang P."/>
            <person name="Xu J."/>
            <person name="Bruns T."/>
            <person name="Baldrian P."/>
            <person name="Vilgalys R."/>
            <person name="Dunand C."/>
            <person name="Henrissat B."/>
            <person name="Grigoriev I.V."/>
            <person name="Hibbett D."/>
            <person name="Nagy L.G."/>
            <person name="Martin F.M."/>
        </authorList>
    </citation>
    <scope>NUCLEOTIDE SEQUENCE</scope>
    <source>
        <strain evidence="2">UP504</strain>
    </source>
</reference>
<organism evidence="2 3">
    <name type="scientific">Hydnum rufescens UP504</name>
    <dbReference type="NCBI Taxonomy" id="1448309"/>
    <lineage>
        <taxon>Eukaryota</taxon>
        <taxon>Fungi</taxon>
        <taxon>Dikarya</taxon>
        <taxon>Basidiomycota</taxon>
        <taxon>Agaricomycotina</taxon>
        <taxon>Agaricomycetes</taxon>
        <taxon>Cantharellales</taxon>
        <taxon>Hydnaceae</taxon>
        <taxon>Hydnum</taxon>
    </lineage>
</organism>
<dbReference type="EMBL" id="MU128990">
    <property type="protein sequence ID" value="KAF9512180.1"/>
    <property type="molecule type" value="Genomic_DNA"/>
</dbReference>
<dbReference type="CDD" id="cd07713">
    <property type="entry name" value="DHPS-like_MBL-fold"/>
    <property type="match status" value="1"/>
</dbReference>
<dbReference type="PANTHER" id="PTHR13754">
    <property type="entry name" value="METALLO-BETA-LACTAMASE SUPERFAMILY PROTEIN"/>
    <property type="match status" value="1"/>
</dbReference>
<gene>
    <name evidence="2" type="ORF">BS47DRAFT_1345805</name>
</gene>
<dbReference type="Proteomes" id="UP000886523">
    <property type="component" value="Unassembled WGS sequence"/>
</dbReference>
<evidence type="ECO:0000313" key="2">
    <source>
        <dbReference type="EMBL" id="KAF9512180.1"/>
    </source>
</evidence>
<dbReference type="Pfam" id="PF00753">
    <property type="entry name" value="Lactamase_B"/>
    <property type="match status" value="1"/>
</dbReference>
<dbReference type="InterPro" id="IPR036866">
    <property type="entry name" value="RibonucZ/Hydroxyglut_hydro"/>
</dbReference>
<evidence type="ECO:0000259" key="1">
    <source>
        <dbReference type="Pfam" id="PF00753"/>
    </source>
</evidence>
<dbReference type="InterPro" id="IPR052926">
    <property type="entry name" value="Metallo-beta-lactamase_dom"/>
</dbReference>
<dbReference type="PANTHER" id="PTHR13754:SF13">
    <property type="entry name" value="METALLO-BETA-LACTAMASE SUPERFAMILY PROTEIN (AFU_ORTHOLOGUE AFUA_3G07630)"/>
    <property type="match status" value="1"/>
</dbReference>
<feature type="domain" description="Metallo-beta-lactamase" evidence="1">
    <location>
        <begin position="68"/>
        <end position="199"/>
    </location>
</feature>
<keyword evidence="3" id="KW-1185">Reference proteome</keyword>
<sequence length="347" mass="37666">MGGSKSVDSLVVKILVDDSVEWITAPPPGFSSEVTHYMRNSPPIDDEITGLPYLDLENFCCGAHGLAFLITTQIGEETHTILFDAGPESKSIERNLKALKVETTSIERIVLSHWHADHSGGILTALRLLNRESSVPLPVDLHPDRPVARGIAPPPTFKPWSRLPPDPTFAEIEQAGGAVELHAEGHNVADGHVWVSGEIERKTSWEEGILGGIQWVDGKWEREPGQLIMDERYIVVDVKEKGLVIFSSCSHAGIVNVLVSARENFPSRPVHMILGGLHLLGPELAYRIEPTIDAISEFDPDYVVPLHCTGFNAKVALRNKLGSRIVPGSAGMVVVVGSGAAPTSVHH</sequence>
<dbReference type="OrthoDB" id="1470350at2759"/>
<dbReference type="AlphaFoldDB" id="A0A9P6AUI1"/>
<comment type="caution">
    <text evidence="2">The sequence shown here is derived from an EMBL/GenBank/DDBJ whole genome shotgun (WGS) entry which is preliminary data.</text>
</comment>
<dbReference type="GO" id="GO:0016740">
    <property type="term" value="F:transferase activity"/>
    <property type="evidence" value="ECO:0007669"/>
    <property type="project" value="TreeGrafter"/>
</dbReference>
<protein>
    <recommendedName>
        <fullName evidence="1">Metallo-beta-lactamase domain-containing protein</fullName>
    </recommendedName>
</protein>
<accession>A0A9P6AUI1</accession>
<dbReference type="InterPro" id="IPR041712">
    <property type="entry name" value="DHPS-like_MBL-fold"/>
</dbReference>
<name>A0A9P6AUI1_9AGAM</name>
<dbReference type="InterPro" id="IPR001279">
    <property type="entry name" value="Metallo-B-lactamas"/>
</dbReference>
<dbReference type="Gene3D" id="3.60.15.10">
    <property type="entry name" value="Ribonuclease Z/Hydroxyacylglutathione hydrolase-like"/>
    <property type="match status" value="1"/>
</dbReference>
<dbReference type="SUPFAM" id="SSF56281">
    <property type="entry name" value="Metallo-hydrolase/oxidoreductase"/>
    <property type="match status" value="1"/>
</dbReference>
<evidence type="ECO:0000313" key="3">
    <source>
        <dbReference type="Proteomes" id="UP000886523"/>
    </source>
</evidence>
<proteinExistence type="predicted"/>